<evidence type="ECO:0000256" key="2">
    <source>
        <dbReference type="ARBA" id="ARBA00024867"/>
    </source>
</evidence>
<evidence type="ECO:0000313" key="5">
    <source>
        <dbReference type="EMBL" id="ADL11785.1"/>
    </source>
</evidence>
<dbReference type="OrthoDB" id="9794577at2"/>
<dbReference type="InterPro" id="IPR058245">
    <property type="entry name" value="NreC/VraR/RcsB-like_REC"/>
</dbReference>
<sequence length="405" mass="45684">MEDQIEILLADDIAETRANIKKLINLEKNLEVVAEAVDGKDVIEQAKEIKPDIILMDINMPKIKGIKATEIITREVPETSIIMMSVQEEQDYLRKAMVAGAREYLIKPFSDDELITAINQVYDLEVERKSSLKQSREETEEAVEEKTISIFSSKGGVGKTLLATNLAVYLQQNKKGDVVLVDLDLQFGDLDVLLDLTPRITIADAVDELDNLNVQNIDDYLLSYENGLQVLASPLRPEEAEMINGEQIKKLLSILSEKFNYVIIDTAQSFSEHILAALDNSELILLIAMLDLSTIRNVRLCLEVMEELEYPEESIKLILNRYSKDIGISIEDLEENLNYSVDIKIPSNGSLTIDSINQGVPFILEEPRAKISKQLIKLTDLVTGEELKPEDKEGWFNKITDFLNN</sequence>
<dbReference type="GO" id="GO:0000160">
    <property type="term" value="P:phosphorelay signal transduction system"/>
    <property type="evidence" value="ECO:0007669"/>
    <property type="project" value="InterPro"/>
</dbReference>
<keyword evidence="3" id="KW-0597">Phosphoprotein</keyword>
<dbReference type="InterPro" id="IPR003593">
    <property type="entry name" value="AAA+_ATPase"/>
</dbReference>
<evidence type="ECO:0000313" key="6">
    <source>
        <dbReference type="Proteomes" id="UP000001661"/>
    </source>
</evidence>
<dbReference type="EMBL" id="CP002105">
    <property type="protein sequence ID" value="ADL11785.1"/>
    <property type="molecule type" value="Genomic_DNA"/>
</dbReference>
<dbReference type="CDD" id="cd17535">
    <property type="entry name" value="REC_NarL-like"/>
    <property type="match status" value="1"/>
</dbReference>
<dbReference type="InterPro" id="IPR027417">
    <property type="entry name" value="P-loop_NTPase"/>
</dbReference>
<dbReference type="SUPFAM" id="SSF52172">
    <property type="entry name" value="CheY-like"/>
    <property type="match status" value="1"/>
</dbReference>
<organism evidence="5 6">
    <name type="scientific">Acetohalobium arabaticum (strain ATCC 49924 / DSM 5501 / Z-7288)</name>
    <dbReference type="NCBI Taxonomy" id="574087"/>
    <lineage>
        <taxon>Bacteria</taxon>
        <taxon>Bacillati</taxon>
        <taxon>Bacillota</taxon>
        <taxon>Clostridia</taxon>
        <taxon>Halanaerobiales</taxon>
        <taxon>Halobacteroidaceae</taxon>
        <taxon>Acetohalobium</taxon>
    </lineage>
</organism>
<dbReference type="eggNOG" id="COG2201">
    <property type="taxonomic scope" value="Bacteria"/>
</dbReference>
<dbReference type="SUPFAM" id="SSF52540">
    <property type="entry name" value="P-loop containing nucleoside triphosphate hydrolases"/>
    <property type="match status" value="1"/>
</dbReference>
<dbReference type="GO" id="GO:0005829">
    <property type="term" value="C:cytosol"/>
    <property type="evidence" value="ECO:0007669"/>
    <property type="project" value="TreeGrafter"/>
</dbReference>
<name>D9QTM1_ACEAZ</name>
<dbReference type="PANTHER" id="PTHR43384:SF13">
    <property type="entry name" value="SLR0110 PROTEIN"/>
    <property type="match status" value="1"/>
</dbReference>
<feature type="domain" description="Response regulatory" evidence="4">
    <location>
        <begin position="6"/>
        <end position="122"/>
    </location>
</feature>
<dbReference type="PROSITE" id="PS50110">
    <property type="entry name" value="RESPONSE_REGULATORY"/>
    <property type="match status" value="1"/>
</dbReference>
<dbReference type="InterPro" id="IPR001789">
    <property type="entry name" value="Sig_transdc_resp-reg_receiver"/>
</dbReference>
<dbReference type="InterPro" id="IPR002586">
    <property type="entry name" value="CobQ/CobB/MinD/ParA_Nub-bd_dom"/>
</dbReference>
<dbReference type="GO" id="GO:0005524">
    <property type="term" value="F:ATP binding"/>
    <property type="evidence" value="ECO:0007669"/>
    <property type="project" value="TreeGrafter"/>
</dbReference>
<dbReference type="KEGG" id="aar:Acear_0235"/>
<protein>
    <recommendedName>
        <fullName evidence="1">Stage 0 sporulation protein A homolog</fullName>
    </recommendedName>
</protein>
<evidence type="ECO:0000256" key="1">
    <source>
        <dbReference type="ARBA" id="ARBA00018672"/>
    </source>
</evidence>
<feature type="modified residue" description="4-aspartylphosphate" evidence="3">
    <location>
        <position position="57"/>
    </location>
</feature>
<dbReference type="SMART" id="SM00448">
    <property type="entry name" value="REC"/>
    <property type="match status" value="1"/>
</dbReference>
<dbReference type="HOGENOM" id="CLU_033160_3_1_9"/>
<dbReference type="Pfam" id="PF01656">
    <property type="entry name" value="CbiA"/>
    <property type="match status" value="1"/>
</dbReference>
<dbReference type="InterPro" id="IPR050625">
    <property type="entry name" value="ParA/MinD_ATPase"/>
</dbReference>
<dbReference type="Pfam" id="PF00072">
    <property type="entry name" value="Response_reg"/>
    <property type="match status" value="1"/>
</dbReference>
<dbReference type="GO" id="GO:0051782">
    <property type="term" value="P:negative regulation of cell division"/>
    <property type="evidence" value="ECO:0007669"/>
    <property type="project" value="TreeGrafter"/>
</dbReference>
<gene>
    <name evidence="5" type="ordered locus">Acear_0235</name>
</gene>
<evidence type="ECO:0000259" key="4">
    <source>
        <dbReference type="PROSITE" id="PS50110"/>
    </source>
</evidence>
<accession>D9QTM1</accession>
<dbReference type="GO" id="GO:0016887">
    <property type="term" value="F:ATP hydrolysis activity"/>
    <property type="evidence" value="ECO:0007669"/>
    <property type="project" value="TreeGrafter"/>
</dbReference>
<evidence type="ECO:0000256" key="3">
    <source>
        <dbReference type="PROSITE-ProRule" id="PRU00169"/>
    </source>
</evidence>
<dbReference type="Proteomes" id="UP000001661">
    <property type="component" value="Chromosome"/>
</dbReference>
<proteinExistence type="predicted"/>
<dbReference type="eggNOG" id="COG4963">
    <property type="taxonomic scope" value="Bacteria"/>
</dbReference>
<reference evidence="5 6" key="1">
    <citation type="journal article" date="2010" name="Stand. Genomic Sci.">
        <title>Complete genome sequence of Acetohalobium arabaticum type strain (Z-7288).</title>
        <authorList>
            <person name="Sikorski J."/>
            <person name="Lapidus A."/>
            <person name="Chertkov O."/>
            <person name="Lucas S."/>
            <person name="Copeland A."/>
            <person name="Glavina Del Rio T."/>
            <person name="Nolan M."/>
            <person name="Tice H."/>
            <person name="Cheng J.F."/>
            <person name="Han C."/>
            <person name="Brambilla E."/>
            <person name="Pitluck S."/>
            <person name="Liolios K."/>
            <person name="Ivanova N."/>
            <person name="Mavromatis K."/>
            <person name="Mikhailova N."/>
            <person name="Pati A."/>
            <person name="Bruce D."/>
            <person name="Detter C."/>
            <person name="Tapia R."/>
            <person name="Goodwin L."/>
            <person name="Chen A."/>
            <person name="Palaniappan K."/>
            <person name="Land M."/>
            <person name="Hauser L."/>
            <person name="Chang Y.J."/>
            <person name="Jeffries C.D."/>
            <person name="Rohde M."/>
            <person name="Goker M."/>
            <person name="Spring S."/>
            <person name="Woyke T."/>
            <person name="Bristow J."/>
            <person name="Eisen J.A."/>
            <person name="Markowitz V."/>
            <person name="Hugenholtz P."/>
            <person name="Kyrpides N.C."/>
            <person name="Klenk H.P."/>
        </authorList>
    </citation>
    <scope>NUCLEOTIDE SEQUENCE [LARGE SCALE GENOMIC DNA]</scope>
    <source>
        <strain evidence="6">ATCC 49924 / DSM 5501 / Z-7288</strain>
    </source>
</reference>
<dbReference type="GO" id="GO:0009898">
    <property type="term" value="C:cytoplasmic side of plasma membrane"/>
    <property type="evidence" value="ECO:0007669"/>
    <property type="project" value="TreeGrafter"/>
</dbReference>
<dbReference type="RefSeq" id="WP_013277231.1">
    <property type="nucleotide sequence ID" value="NC_014378.1"/>
</dbReference>
<dbReference type="Gene3D" id="3.40.50.300">
    <property type="entry name" value="P-loop containing nucleotide triphosphate hydrolases"/>
    <property type="match status" value="1"/>
</dbReference>
<comment type="function">
    <text evidence="2">May play the central regulatory role in sporulation. It may be an element of the effector pathway responsible for the activation of sporulation genes in response to nutritional stress. Spo0A may act in concert with spo0H (a sigma factor) to control the expression of some genes that are critical to the sporulation process.</text>
</comment>
<dbReference type="PANTHER" id="PTHR43384">
    <property type="entry name" value="SEPTUM SITE-DETERMINING PROTEIN MIND HOMOLOG, CHLOROPLASTIC-RELATED"/>
    <property type="match status" value="1"/>
</dbReference>
<dbReference type="AlphaFoldDB" id="D9QTM1"/>
<dbReference type="SMART" id="SM00382">
    <property type="entry name" value="AAA"/>
    <property type="match status" value="1"/>
</dbReference>
<dbReference type="STRING" id="574087.Acear_0235"/>
<dbReference type="Gene3D" id="3.40.50.2300">
    <property type="match status" value="1"/>
</dbReference>
<dbReference type="InterPro" id="IPR011006">
    <property type="entry name" value="CheY-like_superfamily"/>
</dbReference>
<keyword evidence="6" id="KW-1185">Reference proteome</keyword>